<sequence length="78" mass="9621">MATNQQLNLNLKINEEFLIKVKQIQILEILFEIFKSIDLMKFKMQLKIRNLWMNLRQKLFHFTFELGVSQIFYCQLYF</sequence>
<dbReference type="AlphaFoldDB" id="A0A8S1Y4R0"/>
<accession>A0A8S1Y4R0</accession>
<proteinExistence type="predicted"/>
<comment type="caution">
    <text evidence="1">The sequence shown here is derived from an EMBL/GenBank/DDBJ whole genome shotgun (WGS) entry which is preliminary data.</text>
</comment>
<name>A0A8S1Y4R0_9CILI</name>
<evidence type="ECO:0000313" key="1">
    <source>
        <dbReference type="EMBL" id="CAD8208955.1"/>
    </source>
</evidence>
<organism evidence="1 2">
    <name type="scientific">Paramecium pentaurelia</name>
    <dbReference type="NCBI Taxonomy" id="43138"/>
    <lineage>
        <taxon>Eukaryota</taxon>
        <taxon>Sar</taxon>
        <taxon>Alveolata</taxon>
        <taxon>Ciliophora</taxon>
        <taxon>Intramacronucleata</taxon>
        <taxon>Oligohymenophorea</taxon>
        <taxon>Peniculida</taxon>
        <taxon>Parameciidae</taxon>
        <taxon>Paramecium</taxon>
    </lineage>
</organism>
<keyword evidence="2" id="KW-1185">Reference proteome</keyword>
<reference evidence="1" key="1">
    <citation type="submission" date="2021-01" db="EMBL/GenBank/DDBJ databases">
        <authorList>
            <consortium name="Genoscope - CEA"/>
            <person name="William W."/>
        </authorList>
    </citation>
    <scope>NUCLEOTIDE SEQUENCE</scope>
</reference>
<dbReference type="Proteomes" id="UP000689195">
    <property type="component" value="Unassembled WGS sequence"/>
</dbReference>
<protein>
    <submittedName>
        <fullName evidence="1">Uncharacterized protein</fullName>
    </submittedName>
</protein>
<gene>
    <name evidence="1" type="ORF">PPENT_87.1.T1520118</name>
</gene>
<evidence type="ECO:0000313" key="2">
    <source>
        <dbReference type="Proteomes" id="UP000689195"/>
    </source>
</evidence>
<dbReference type="EMBL" id="CAJJDO010000152">
    <property type="protein sequence ID" value="CAD8208955.1"/>
    <property type="molecule type" value="Genomic_DNA"/>
</dbReference>